<reference evidence="1 2" key="1">
    <citation type="journal article" date="2024" name="Int. J. Syst. Evol. Microbiol.">
        <title>Paenibacillus hexagrammi sp. nov., a novel bacterium isolated from the gut content of Hexagrammos agrammus.</title>
        <authorList>
            <person name="Jung H.K."/>
            <person name="Kim D.G."/>
            <person name="Zin H."/>
            <person name="Park J."/>
            <person name="Jung H."/>
            <person name="Kim Y.O."/>
            <person name="Kong H.J."/>
            <person name="Kim J.W."/>
            <person name="Kim Y.S."/>
        </authorList>
    </citation>
    <scope>NUCLEOTIDE SEQUENCE [LARGE SCALE GENOMIC DNA]</scope>
    <source>
        <strain evidence="1 2">YPD9-1</strain>
    </source>
</reference>
<protein>
    <submittedName>
        <fullName evidence="1">Uncharacterized protein</fullName>
    </submittedName>
</protein>
<dbReference type="Proteomes" id="UP001649230">
    <property type="component" value="Chromosome"/>
</dbReference>
<organism evidence="1 2">
    <name type="scientific">Paenibacillus hexagrammi</name>
    <dbReference type="NCBI Taxonomy" id="2908839"/>
    <lineage>
        <taxon>Bacteria</taxon>
        <taxon>Bacillati</taxon>
        <taxon>Bacillota</taxon>
        <taxon>Bacilli</taxon>
        <taxon>Bacillales</taxon>
        <taxon>Paenibacillaceae</taxon>
        <taxon>Paenibacillus</taxon>
    </lineage>
</organism>
<gene>
    <name evidence="1" type="ORF">L0M14_11685</name>
</gene>
<name>A0ABY3SQE1_9BACL</name>
<dbReference type="EMBL" id="CP090978">
    <property type="protein sequence ID" value="UJF35683.1"/>
    <property type="molecule type" value="Genomic_DNA"/>
</dbReference>
<keyword evidence="2" id="KW-1185">Reference proteome</keyword>
<accession>A0ABY3SQE1</accession>
<evidence type="ECO:0000313" key="1">
    <source>
        <dbReference type="EMBL" id="UJF35683.1"/>
    </source>
</evidence>
<sequence length="54" mass="6423">MNDTKYRKHALEIWDASRKETKQELLLELRAKQSKLISLFTNLKSMIIHKKSAH</sequence>
<dbReference type="RefSeq" id="WP_235122244.1">
    <property type="nucleotide sequence ID" value="NZ_CP090978.1"/>
</dbReference>
<evidence type="ECO:0000313" key="2">
    <source>
        <dbReference type="Proteomes" id="UP001649230"/>
    </source>
</evidence>
<proteinExistence type="predicted"/>